<evidence type="ECO:0000256" key="1">
    <source>
        <dbReference type="SAM" id="MobiDB-lite"/>
    </source>
</evidence>
<sequence>MTAENDTRGGPGVPDALLAAITGEPLPDEARADAAFMAEHGAAAADVALLREQLGIIGRALAEPAEPAERTEPAERAKRAERTGPAERAERTGPAERAERTGPAEREPAGTPLPAPVPVRPLRRGRRPLALALGAVGVAAAGAMVVGLGWLLAQGGGGDAGSSADAASSAGGGGRSDAKSVGPLGAPAYLACARLVAEGEVTDVRPGPGGREERITLDVTRSYKPAGSEDEVTFLIRTTAGLAEGDQVLVAIRRGAGSPDFWVIGERDILPQRQALDRALPAAEGLACE</sequence>
<feature type="compositionally biased region" description="Basic and acidic residues" evidence="1">
    <location>
        <begin position="67"/>
        <end position="108"/>
    </location>
</feature>
<protein>
    <submittedName>
        <fullName evidence="3">Uncharacterized protein</fullName>
    </submittedName>
</protein>
<keyword evidence="2" id="KW-1133">Transmembrane helix</keyword>
<keyword evidence="2" id="KW-0472">Membrane</keyword>
<accession>A0A2Z4J3C9</accession>
<keyword evidence="4" id="KW-1185">Reference proteome</keyword>
<evidence type="ECO:0000313" key="4">
    <source>
        <dbReference type="Proteomes" id="UP000249616"/>
    </source>
</evidence>
<dbReference type="AlphaFoldDB" id="A0A2Z4J3C9"/>
<dbReference type="RefSeq" id="WP_112439561.1">
    <property type="nucleotide sequence ID" value="NZ_CP030073.1"/>
</dbReference>
<dbReference type="EMBL" id="CP030073">
    <property type="protein sequence ID" value="AWW39554.1"/>
    <property type="molecule type" value="Genomic_DNA"/>
</dbReference>
<keyword evidence="2" id="KW-0812">Transmembrane</keyword>
<dbReference type="KEGG" id="scad:DN051_25225"/>
<dbReference type="Proteomes" id="UP000249616">
    <property type="component" value="Chromosome"/>
</dbReference>
<gene>
    <name evidence="3" type="ORF">DN051_25225</name>
</gene>
<evidence type="ECO:0000256" key="2">
    <source>
        <dbReference type="SAM" id="Phobius"/>
    </source>
</evidence>
<proteinExistence type="predicted"/>
<feature type="region of interest" description="Disordered" evidence="1">
    <location>
        <begin position="157"/>
        <end position="179"/>
    </location>
</feature>
<reference evidence="3 4" key="1">
    <citation type="journal article" date="2019" name="Int. J. Syst. Evol. Microbiol.">
        <title>Streptomyces cadmiisoli sp. nov., a novel actinomycete isolated from cadmium-contaminated soil.</title>
        <authorList>
            <person name="Li K."/>
            <person name="Tang X."/>
            <person name="Zhao J."/>
            <person name="Guo Y."/>
            <person name="Tang Y."/>
            <person name="Gao J."/>
        </authorList>
    </citation>
    <scope>NUCLEOTIDE SEQUENCE [LARGE SCALE GENOMIC DNA]</scope>
    <source>
        <strain evidence="3 4">ZFG47</strain>
    </source>
</reference>
<name>A0A2Z4J3C9_9ACTN</name>
<feature type="transmembrane region" description="Helical" evidence="2">
    <location>
        <begin position="129"/>
        <end position="153"/>
    </location>
</feature>
<feature type="region of interest" description="Disordered" evidence="1">
    <location>
        <begin position="62"/>
        <end position="121"/>
    </location>
</feature>
<organism evidence="3 4">
    <name type="scientific">Streptomyces cadmiisoli</name>
    <dbReference type="NCBI Taxonomy" id="2184053"/>
    <lineage>
        <taxon>Bacteria</taxon>
        <taxon>Bacillati</taxon>
        <taxon>Actinomycetota</taxon>
        <taxon>Actinomycetes</taxon>
        <taxon>Kitasatosporales</taxon>
        <taxon>Streptomycetaceae</taxon>
        <taxon>Streptomyces</taxon>
        <taxon>Streptomyces aurantiacus group</taxon>
    </lineage>
</organism>
<evidence type="ECO:0000313" key="3">
    <source>
        <dbReference type="EMBL" id="AWW39554.1"/>
    </source>
</evidence>